<proteinExistence type="predicted"/>
<dbReference type="InterPro" id="IPR039519">
    <property type="entry name" value="YokE-like_PH"/>
</dbReference>
<dbReference type="Proteomes" id="UP000199494">
    <property type="component" value="Unassembled WGS sequence"/>
</dbReference>
<accession>A0A222VSI4</accession>
<dbReference type="OrthoDB" id="4793677at2"/>
<gene>
    <name evidence="1" type="ORF">SAMN05421630_110297</name>
</gene>
<evidence type="ECO:0000313" key="2">
    <source>
        <dbReference type="Proteomes" id="UP000199494"/>
    </source>
</evidence>
<dbReference type="Pfam" id="PF14470">
    <property type="entry name" value="bPH_3"/>
    <property type="match status" value="1"/>
</dbReference>
<organism evidence="1 2">
    <name type="scientific">Prauserella marina</name>
    <dbReference type="NCBI Taxonomy" id="530584"/>
    <lineage>
        <taxon>Bacteria</taxon>
        <taxon>Bacillati</taxon>
        <taxon>Actinomycetota</taxon>
        <taxon>Actinomycetes</taxon>
        <taxon>Pseudonocardiales</taxon>
        <taxon>Pseudonocardiaceae</taxon>
        <taxon>Prauserella</taxon>
    </lineage>
</organism>
<dbReference type="KEGG" id="pmad:BAY61_18670"/>
<protein>
    <submittedName>
        <fullName evidence="1">PH domain-containing protein</fullName>
    </submittedName>
</protein>
<sequence length="138" mass="15645">MRESTRAEVTYATALNRNQDLFFNHGMQRDIPRLLLAPDEKVLLVVPGTAGEYPNVMVVTDRRVMLTQVAGPVKRAKLKREIPAQQVASVSYRPGIFTRIAVHPHQGRPLRIMPHRKTNGERFVLAFEHLLRTGNLPS</sequence>
<name>A0A222VSI4_9PSEU</name>
<dbReference type="AlphaFoldDB" id="A0A222VSI4"/>
<evidence type="ECO:0000313" key="1">
    <source>
        <dbReference type="EMBL" id="SDD63533.1"/>
    </source>
</evidence>
<keyword evidence="2" id="KW-1185">Reference proteome</keyword>
<reference evidence="1 2" key="1">
    <citation type="submission" date="2016-10" db="EMBL/GenBank/DDBJ databases">
        <authorList>
            <person name="de Groot N.N."/>
        </authorList>
    </citation>
    <scope>NUCLEOTIDE SEQUENCE [LARGE SCALE GENOMIC DNA]</scope>
    <source>
        <strain evidence="1 2">CGMCC 4.5506</strain>
    </source>
</reference>
<dbReference type="EMBL" id="FMZE01000010">
    <property type="protein sequence ID" value="SDD63533.1"/>
    <property type="molecule type" value="Genomic_DNA"/>
</dbReference>